<keyword evidence="1" id="KW-0175">Coiled coil</keyword>
<feature type="non-terminal residue" evidence="2">
    <location>
        <position position="1"/>
    </location>
</feature>
<evidence type="ECO:0000313" key="3">
    <source>
        <dbReference type="Proteomes" id="UP000287033"/>
    </source>
</evidence>
<reference evidence="2 3" key="1">
    <citation type="journal article" date="2018" name="Nat. Ecol. Evol.">
        <title>Shark genomes provide insights into elasmobranch evolution and the origin of vertebrates.</title>
        <authorList>
            <person name="Hara Y"/>
            <person name="Yamaguchi K"/>
            <person name="Onimaru K"/>
            <person name="Kadota M"/>
            <person name="Koyanagi M"/>
            <person name="Keeley SD"/>
            <person name="Tatsumi K"/>
            <person name="Tanaka K"/>
            <person name="Motone F"/>
            <person name="Kageyama Y"/>
            <person name="Nozu R"/>
            <person name="Adachi N"/>
            <person name="Nishimura O"/>
            <person name="Nakagawa R"/>
            <person name="Tanegashima C"/>
            <person name="Kiyatake I"/>
            <person name="Matsumoto R"/>
            <person name="Murakumo K"/>
            <person name="Nishida K"/>
            <person name="Terakita A"/>
            <person name="Kuratani S"/>
            <person name="Sato K"/>
            <person name="Hyodo S Kuraku.S."/>
        </authorList>
    </citation>
    <scope>NUCLEOTIDE SEQUENCE [LARGE SCALE GENOMIC DNA]</scope>
</reference>
<comment type="caution">
    <text evidence="2">The sequence shown here is derived from an EMBL/GenBank/DDBJ whole genome shotgun (WGS) entry which is preliminary data.</text>
</comment>
<sequence>TETFDPSPALARSLTAARDELRFSDSAGGTDRPLLHRSMFQEHQRITYKLEDTSLRLKDEMDLYKKMVEKMRRNRQEFQKEREMMQE</sequence>
<proteinExistence type="predicted"/>
<feature type="coiled-coil region" evidence="1">
    <location>
        <begin position="54"/>
        <end position="81"/>
    </location>
</feature>
<name>A0A401TG32_CHIPU</name>
<feature type="non-terminal residue" evidence="2">
    <location>
        <position position="87"/>
    </location>
</feature>
<dbReference type="Proteomes" id="UP000287033">
    <property type="component" value="Unassembled WGS sequence"/>
</dbReference>
<evidence type="ECO:0000313" key="2">
    <source>
        <dbReference type="EMBL" id="GCC41602.1"/>
    </source>
</evidence>
<dbReference type="STRING" id="137246.A0A401TG32"/>
<keyword evidence="3" id="KW-1185">Reference proteome</keyword>
<gene>
    <name evidence="2" type="ORF">chiPu_0025712</name>
</gene>
<dbReference type="AlphaFoldDB" id="A0A401TG32"/>
<protein>
    <submittedName>
        <fullName evidence="2">Uncharacterized protein</fullName>
    </submittedName>
</protein>
<evidence type="ECO:0000256" key="1">
    <source>
        <dbReference type="SAM" id="Coils"/>
    </source>
</evidence>
<dbReference type="OrthoDB" id="418358at2759"/>
<dbReference type="EMBL" id="BEZZ01063922">
    <property type="protein sequence ID" value="GCC41602.1"/>
    <property type="molecule type" value="Genomic_DNA"/>
</dbReference>
<accession>A0A401TG32</accession>
<organism evidence="2 3">
    <name type="scientific">Chiloscyllium punctatum</name>
    <name type="common">Brownbanded bambooshark</name>
    <name type="synonym">Hemiscyllium punctatum</name>
    <dbReference type="NCBI Taxonomy" id="137246"/>
    <lineage>
        <taxon>Eukaryota</taxon>
        <taxon>Metazoa</taxon>
        <taxon>Chordata</taxon>
        <taxon>Craniata</taxon>
        <taxon>Vertebrata</taxon>
        <taxon>Chondrichthyes</taxon>
        <taxon>Elasmobranchii</taxon>
        <taxon>Galeomorphii</taxon>
        <taxon>Galeoidea</taxon>
        <taxon>Orectolobiformes</taxon>
        <taxon>Hemiscylliidae</taxon>
        <taxon>Chiloscyllium</taxon>
    </lineage>
</organism>